<evidence type="ECO:0000256" key="3">
    <source>
        <dbReference type="ARBA" id="ARBA00022448"/>
    </source>
</evidence>
<evidence type="ECO:0000256" key="9">
    <source>
        <dbReference type="SAM" id="Phobius"/>
    </source>
</evidence>
<feature type="transmembrane region" description="Helical" evidence="9">
    <location>
        <begin position="74"/>
        <end position="100"/>
    </location>
</feature>
<keyword evidence="5" id="KW-0592">Phosphate transport</keyword>
<name>A0A6J6XDX5_9ZZZZ</name>
<dbReference type="InterPro" id="IPR011864">
    <property type="entry name" value="Phosphate_PstC"/>
</dbReference>
<keyword evidence="7 9" id="KW-1133">Transmembrane helix</keyword>
<dbReference type="PROSITE" id="PS50928">
    <property type="entry name" value="ABC_TM1"/>
    <property type="match status" value="1"/>
</dbReference>
<dbReference type="NCBIfam" id="TIGR02138">
    <property type="entry name" value="phosphate_pstC"/>
    <property type="match status" value="1"/>
</dbReference>
<feature type="transmembrane region" description="Helical" evidence="9">
    <location>
        <begin position="213"/>
        <end position="234"/>
    </location>
</feature>
<dbReference type="GO" id="GO:0006817">
    <property type="term" value="P:phosphate ion transport"/>
    <property type="evidence" value="ECO:0007669"/>
    <property type="project" value="UniProtKB-KW"/>
</dbReference>
<dbReference type="Gene3D" id="1.10.3720.10">
    <property type="entry name" value="MetI-like"/>
    <property type="match status" value="1"/>
</dbReference>
<feature type="transmembrane region" description="Helical" evidence="9">
    <location>
        <begin position="112"/>
        <end position="136"/>
    </location>
</feature>
<protein>
    <submittedName>
        <fullName evidence="11">Unannotated protein</fullName>
    </submittedName>
</protein>
<dbReference type="CDD" id="cd06261">
    <property type="entry name" value="TM_PBP2"/>
    <property type="match status" value="1"/>
</dbReference>
<organism evidence="11">
    <name type="scientific">freshwater metagenome</name>
    <dbReference type="NCBI Taxonomy" id="449393"/>
    <lineage>
        <taxon>unclassified sequences</taxon>
        <taxon>metagenomes</taxon>
        <taxon>ecological metagenomes</taxon>
    </lineage>
</organism>
<feature type="transmembrane region" description="Helical" evidence="9">
    <location>
        <begin position="241"/>
        <end position="259"/>
    </location>
</feature>
<evidence type="ECO:0000256" key="6">
    <source>
        <dbReference type="ARBA" id="ARBA00022692"/>
    </source>
</evidence>
<evidence type="ECO:0000256" key="7">
    <source>
        <dbReference type="ARBA" id="ARBA00022989"/>
    </source>
</evidence>
<keyword evidence="6 9" id="KW-0812">Transmembrane</keyword>
<evidence type="ECO:0000256" key="8">
    <source>
        <dbReference type="ARBA" id="ARBA00023136"/>
    </source>
</evidence>
<dbReference type="GO" id="GO:0005315">
    <property type="term" value="F:phosphate transmembrane transporter activity"/>
    <property type="evidence" value="ECO:0007669"/>
    <property type="project" value="InterPro"/>
</dbReference>
<reference evidence="11" key="1">
    <citation type="submission" date="2020-05" db="EMBL/GenBank/DDBJ databases">
        <authorList>
            <person name="Chiriac C."/>
            <person name="Salcher M."/>
            <person name="Ghai R."/>
            <person name="Kavagutti S V."/>
        </authorList>
    </citation>
    <scope>NUCLEOTIDE SEQUENCE</scope>
</reference>
<keyword evidence="4" id="KW-1003">Cell membrane</keyword>
<dbReference type="SUPFAM" id="SSF161098">
    <property type="entry name" value="MetI-like"/>
    <property type="match status" value="1"/>
</dbReference>
<accession>A0A6J6XDX5</accession>
<evidence type="ECO:0000256" key="1">
    <source>
        <dbReference type="ARBA" id="ARBA00004651"/>
    </source>
</evidence>
<dbReference type="AlphaFoldDB" id="A0A6J6XDX5"/>
<sequence length="318" mass="33298">MAVTLDDLKGNKQLADRTFRGATLMGGTAIAVILGLISWTIASKSSLAFRTEGLSFFTERRWAPADNVFGALSFIYGTAVTALIAVVLAVPVSLGIALFTTHVAPGWLKRPLVAMTDLVAVVPSVVFGLWGIIFLAPKLVPVFTKLSSWSHGIPILGSIFGKASAGRTFMTAGLILALMIIPIITSISREVILTCPPTDSDGALALGATRWEMITGAVLTHSAGGIVGAVMLGLGRAMGETIAAALVIGSSPAITANLFSSGDSLPSVIAFEWGEATSDTKRSALIAMGLTLFLMTLLVNFIANYVVNRAMKRMRGES</sequence>
<feature type="transmembrane region" description="Helical" evidence="9">
    <location>
        <begin position="21"/>
        <end position="42"/>
    </location>
</feature>
<dbReference type="EMBL" id="CAFAAI010000084">
    <property type="protein sequence ID" value="CAB4793784.1"/>
    <property type="molecule type" value="Genomic_DNA"/>
</dbReference>
<keyword evidence="8 9" id="KW-0472">Membrane</keyword>
<dbReference type="PANTHER" id="PTHR30425:SF1">
    <property type="entry name" value="PHOSPHATE TRANSPORT SYSTEM PERMEASE PROTEIN PSTC"/>
    <property type="match status" value="1"/>
</dbReference>
<dbReference type="InterPro" id="IPR051124">
    <property type="entry name" value="Phosphate_Transport_Permease"/>
</dbReference>
<comment type="subcellular location">
    <subcellularLocation>
        <location evidence="1">Cell membrane</location>
        <topology evidence="1">Multi-pass membrane protein</topology>
    </subcellularLocation>
</comment>
<proteinExistence type="inferred from homology"/>
<evidence type="ECO:0000259" key="10">
    <source>
        <dbReference type="PROSITE" id="PS50928"/>
    </source>
</evidence>
<feature type="transmembrane region" description="Helical" evidence="9">
    <location>
        <begin position="142"/>
        <end position="160"/>
    </location>
</feature>
<evidence type="ECO:0000256" key="5">
    <source>
        <dbReference type="ARBA" id="ARBA00022592"/>
    </source>
</evidence>
<gene>
    <name evidence="11" type="ORF">UFOPK2992_00611</name>
</gene>
<evidence type="ECO:0000256" key="4">
    <source>
        <dbReference type="ARBA" id="ARBA00022475"/>
    </source>
</evidence>
<keyword evidence="3" id="KW-0813">Transport</keyword>
<feature type="transmembrane region" description="Helical" evidence="9">
    <location>
        <begin position="284"/>
        <end position="307"/>
    </location>
</feature>
<dbReference type="GO" id="GO:0005886">
    <property type="term" value="C:plasma membrane"/>
    <property type="evidence" value="ECO:0007669"/>
    <property type="project" value="UniProtKB-SubCell"/>
</dbReference>
<dbReference type="InterPro" id="IPR000515">
    <property type="entry name" value="MetI-like"/>
</dbReference>
<dbReference type="InterPro" id="IPR035906">
    <property type="entry name" value="MetI-like_sf"/>
</dbReference>
<evidence type="ECO:0000313" key="11">
    <source>
        <dbReference type="EMBL" id="CAB4793784.1"/>
    </source>
</evidence>
<dbReference type="PANTHER" id="PTHR30425">
    <property type="entry name" value="PHOSPHATE TRANSPORT SYSTEM PERMEASE PROTEIN PST"/>
    <property type="match status" value="1"/>
</dbReference>
<comment type="similarity">
    <text evidence="2">Belongs to the binding-protein-dependent transport system permease family. CysTW subfamily.</text>
</comment>
<feature type="domain" description="ABC transmembrane type-1" evidence="10">
    <location>
        <begin position="75"/>
        <end position="303"/>
    </location>
</feature>
<dbReference type="Pfam" id="PF00528">
    <property type="entry name" value="BPD_transp_1"/>
    <property type="match status" value="1"/>
</dbReference>
<evidence type="ECO:0000256" key="2">
    <source>
        <dbReference type="ARBA" id="ARBA00007069"/>
    </source>
</evidence>
<feature type="transmembrane region" description="Helical" evidence="9">
    <location>
        <begin position="172"/>
        <end position="193"/>
    </location>
</feature>